<dbReference type="Pfam" id="PF13356">
    <property type="entry name" value="Arm-DNA-bind_3"/>
    <property type="match status" value="1"/>
</dbReference>
<comment type="similarity">
    <text evidence="1">Belongs to the 'phage' integrase family.</text>
</comment>
<keyword evidence="2" id="KW-0229">DNA integration</keyword>
<keyword evidence="3 4" id="KW-0238">DNA-binding</keyword>
<dbReference type="GO" id="GO:0003677">
    <property type="term" value="F:DNA binding"/>
    <property type="evidence" value="ECO:0007669"/>
    <property type="project" value="UniProtKB-UniRule"/>
</dbReference>
<dbReference type="InterPro" id="IPR011010">
    <property type="entry name" value="DNA_brk_join_enz"/>
</dbReference>
<dbReference type="GO" id="GO:0015074">
    <property type="term" value="P:DNA integration"/>
    <property type="evidence" value="ECO:0007669"/>
    <property type="project" value="UniProtKB-KW"/>
</dbReference>
<dbReference type="PROSITE" id="PS51900">
    <property type="entry name" value="CB"/>
    <property type="match status" value="1"/>
</dbReference>
<accession>A0A840R8G5</accession>
<evidence type="ECO:0000313" key="7">
    <source>
        <dbReference type="Proteomes" id="UP000543030"/>
    </source>
</evidence>
<organism evidence="6 7">
    <name type="scientific">Silvimonas terrae</name>
    <dbReference type="NCBI Taxonomy" id="300266"/>
    <lineage>
        <taxon>Bacteria</taxon>
        <taxon>Pseudomonadati</taxon>
        <taxon>Pseudomonadota</taxon>
        <taxon>Betaproteobacteria</taxon>
        <taxon>Neisseriales</taxon>
        <taxon>Chitinibacteraceae</taxon>
        <taxon>Silvimonas</taxon>
    </lineage>
</organism>
<dbReference type="PANTHER" id="PTHR30629">
    <property type="entry name" value="PROPHAGE INTEGRASE"/>
    <property type="match status" value="1"/>
</dbReference>
<dbReference type="InterPro" id="IPR053876">
    <property type="entry name" value="Phage_int_M"/>
</dbReference>
<dbReference type="PANTHER" id="PTHR30629:SF2">
    <property type="entry name" value="PROPHAGE INTEGRASE INTS-RELATED"/>
    <property type="match status" value="1"/>
</dbReference>
<evidence type="ECO:0000256" key="1">
    <source>
        <dbReference type="ARBA" id="ARBA00008857"/>
    </source>
</evidence>
<dbReference type="InterPro" id="IPR010998">
    <property type="entry name" value="Integrase_recombinase_N"/>
</dbReference>
<dbReference type="Gene3D" id="1.10.150.130">
    <property type="match status" value="1"/>
</dbReference>
<dbReference type="EMBL" id="JACHHN010000001">
    <property type="protein sequence ID" value="MBB5189639.1"/>
    <property type="molecule type" value="Genomic_DNA"/>
</dbReference>
<dbReference type="SUPFAM" id="SSF56349">
    <property type="entry name" value="DNA breaking-rejoining enzymes"/>
    <property type="match status" value="1"/>
</dbReference>
<evidence type="ECO:0000256" key="4">
    <source>
        <dbReference type="PROSITE-ProRule" id="PRU01248"/>
    </source>
</evidence>
<dbReference type="InterPro" id="IPR050808">
    <property type="entry name" value="Phage_Integrase"/>
</dbReference>
<dbReference type="InterPro" id="IPR044068">
    <property type="entry name" value="CB"/>
</dbReference>
<dbReference type="Proteomes" id="UP000543030">
    <property type="component" value="Unassembled WGS sequence"/>
</dbReference>
<name>A0A840R8G5_9NEIS</name>
<comment type="caution">
    <text evidence="6">The sequence shown here is derived from an EMBL/GenBank/DDBJ whole genome shotgun (WGS) entry which is preliminary data.</text>
</comment>
<dbReference type="InterPro" id="IPR025166">
    <property type="entry name" value="Integrase_DNA_bind_dom"/>
</dbReference>
<dbReference type="AlphaFoldDB" id="A0A840R8G5"/>
<keyword evidence="7" id="KW-1185">Reference proteome</keyword>
<evidence type="ECO:0000256" key="2">
    <source>
        <dbReference type="ARBA" id="ARBA00022908"/>
    </source>
</evidence>
<feature type="domain" description="Core-binding (CB)" evidence="5">
    <location>
        <begin position="104"/>
        <end position="185"/>
    </location>
</feature>
<dbReference type="Pfam" id="PF22022">
    <property type="entry name" value="Phage_int_M"/>
    <property type="match status" value="1"/>
</dbReference>
<reference evidence="6 7" key="1">
    <citation type="submission" date="2020-08" db="EMBL/GenBank/DDBJ databases">
        <title>Genomic Encyclopedia of Type Strains, Phase IV (KMG-IV): sequencing the most valuable type-strain genomes for metagenomic binning, comparative biology and taxonomic classification.</title>
        <authorList>
            <person name="Goeker M."/>
        </authorList>
    </citation>
    <scope>NUCLEOTIDE SEQUENCE [LARGE SCALE GENOMIC DNA]</scope>
    <source>
        <strain evidence="6 7">DSM 18233</strain>
    </source>
</reference>
<gene>
    <name evidence="6" type="ORF">HNQ50_000349</name>
</gene>
<dbReference type="Gene3D" id="3.30.160.390">
    <property type="entry name" value="Integrase, DNA-binding domain"/>
    <property type="match status" value="1"/>
</dbReference>
<dbReference type="InterPro" id="IPR038488">
    <property type="entry name" value="Integrase_DNA-bd_sf"/>
</dbReference>
<evidence type="ECO:0000256" key="3">
    <source>
        <dbReference type="ARBA" id="ARBA00023125"/>
    </source>
</evidence>
<evidence type="ECO:0000259" key="5">
    <source>
        <dbReference type="PROSITE" id="PS51900"/>
    </source>
</evidence>
<evidence type="ECO:0000313" key="6">
    <source>
        <dbReference type="EMBL" id="MBB5189639.1"/>
    </source>
</evidence>
<protein>
    <recommendedName>
        <fullName evidence="5">Core-binding (CB) domain-containing protein</fullName>
    </recommendedName>
</protein>
<sequence>MPRNTKPLTDTECKQAKATDKERKLFDGGGLFLLVTPTGSKLWRMKYARPNGKEGKLSFGAYPEVSLGAARAQRDAARSLLAQGIDPGMQRQQEKEAAAFAAENSFEAVARAWFTKFMTGRSESHRERTINRLESDVFPWLGKRPVSEIRPQELLACLRRIEERGAIETAHRVRWSCSKVFRFAIASGLAESDPADLLKEALTRPDPKTFATITDPVKVGALLRALDDLEASPVVRSAARLAPLVFVRPGELRQAEWAEIDLEKAEWRIPASKMKS</sequence>
<proteinExistence type="inferred from homology"/>
<dbReference type="RefSeq" id="WP_221302948.1">
    <property type="nucleotide sequence ID" value="NZ_JACHHN010000001.1"/>
</dbReference>